<dbReference type="Pfam" id="PF04149">
    <property type="entry name" value="DUF397"/>
    <property type="match status" value="1"/>
</dbReference>
<dbReference type="EMBL" id="BLAD01000056">
    <property type="protein sequence ID" value="GES02206.1"/>
    <property type="molecule type" value="Genomic_DNA"/>
</dbReference>
<comment type="caution">
    <text evidence="2">The sequence shown here is derived from an EMBL/GenBank/DDBJ whole genome shotgun (WGS) entry which is preliminary data.</text>
</comment>
<dbReference type="InterPro" id="IPR007278">
    <property type="entry name" value="DUF397"/>
</dbReference>
<evidence type="ECO:0000313" key="3">
    <source>
        <dbReference type="Proteomes" id="UP000334990"/>
    </source>
</evidence>
<feature type="domain" description="DUF397" evidence="1">
    <location>
        <begin position="9"/>
        <end position="61"/>
    </location>
</feature>
<accession>A0A5M3W092</accession>
<organism evidence="2 3">
    <name type="scientific">Acrocarpospora corrugata</name>
    <dbReference type="NCBI Taxonomy" id="35763"/>
    <lineage>
        <taxon>Bacteria</taxon>
        <taxon>Bacillati</taxon>
        <taxon>Actinomycetota</taxon>
        <taxon>Actinomycetes</taxon>
        <taxon>Streptosporangiales</taxon>
        <taxon>Streptosporangiaceae</taxon>
        <taxon>Acrocarpospora</taxon>
    </lineage>
</organism>
<dbReference type="RefSeq" id="WP_218034401.1">
    <property type="nucleotide sequence ID" value="NZ_BAAABN010000001.1"/>
</dbReference>
<dbReference type="AlphaFoldDB" id="A0A5M3W092"/>
<name>A0A5M3W092_9ACTN</name>
<evidence type="ECO:0000259" key="1">
    <source>
        <dbReference type="Pfam" id="PF04149"/>
    </source>
</evidence>
<sequence>MPTIDVSEADWRKSRHSTNGNCVEIAQVGGTHVGIRDSNDLSGAVLIVTVEDWRVLAAGIKDGEFDF</sequence>
<gene>
    <name evidence="2" type="ORF">Acor_42710</name>
</gene>
<proteinExistence type="predicted"/>
<keyword evidence="3" id="KW-1185">Reference proteome</keyword>
<reference evidence="2 3" key="1">
    <citation type="submission" date="2019-10" db="EMBL/GenBank/DDBJ databases">
        <title>Whole genome shotgun sequence of Acrocarpospora corrugata NBRC 13972.</title>
        <authorList>
            <person name="Ichikawa N."/>
            <person name="Kimura A."/>
            <person name="Kitahashi Y."/>
            <person name="Komaki H."/>
            <person name="Oguchi A."/>
        </authorList>
    </citation>
    <scope>NUCLEOTIDE SEQUENCE [LARGE SCALE GENOMIC DNA]</scope>
    <source>
        <strain evidence="2 3">NBRC 13972</strain>
    </source>
</reference>
<evidence type="ECO:0000313" key="2">
    <source>
        <dbReference type="EMBL" id="GES02206.1"/>
    </source>
</evidence>
<protein>
    <submittedName>
        <fullName evidence="2">DUF397 domain-containing protein</fullName>
    </submittedName>
</protein>
<dbReference type="Proteomes" id="UP000334990">
    <property type="component" value="Unassembled WGS sequence"/>
</dbReference>